<proteinExistence type="predicted"/>
<sequence length="151" mass="15142">MGSSSATSQQLTGTVKKFDKDSKELTLSDSDKKLRVSDDTQIMKDGQQGSISDIKEGDQVRASYSGTGDTLQVNRLEVMSSGATGTEKSTGTTTKKKAKKHSTSSGTSGTTSGSKSDTTGSSAGSTDTTMGGSSGAAGSSTGGSTTDTGTK</sequence>
<dbReference type="EMBL" id="AP025591">
    <property type="protein sequence ID" value="BDG06462.1"/>
    <property type="molecule type" value="Genomic_DNA"/>
</dbReference>
<evidence type="ECO:0008006" key="4">
    <source>
        <dbReference type="Google" id="ProtNLM"/>
    </source>
</evidence>
<evidence type="ECO:0000256" key="1">
    <source>
        <dbReference type="SAM" id="MobiDB-lite"/>
    </source>
</evidence>
<accession>A0ABM7X3T3</accession>
<reference evidence="3" key="1">
    <citation type="journal article" date="2022" name="Int. J. Syst. Evol. Microbiol.">
        <title>Anaeromyxobacter oryzae sp. nov., Anaeromyxobacter diazotrophicus sp. nov. and Anaeromyxobacter paludicola sp. nov., isolated from paddy soils.</title>
        <authorList>
            <person name="Itoh H."/>
            <person name="Xu Z."/>
            <person name="Mise K."/>
            <person name="Masuda Y."/>
            <person name="Ushijima N."/>
            <person name="Hayakawa C."/>
            <person name="Shiratori Y."/>
            <person name="Senoo K."/>
        </authorList>
    </citation>
    <scope>NUCLEOTIDE SEQUENCE [LARGE SCALE GENOMIC DNA]</scope>
    <source>
        <strain evidence="3">Red232</strain>
    </source>
</reference>
<feature type="compositionally biased region" description="Polar residues" evidence="1">
    <location>
        <begin position="62"/>
        <end position="73"/>
    </location>
</feature>
<evidence type="ECO:0000313" key="2">
    <source>
        <dbReference type="EMBL" id="BDG06462.1"/>
    </source>
</evidence>
<dbReference type="RefSeq" id="WP_248356434.1">
    <property type="nucleotide sequence ID" value="NZ_AP025591.1"/>
</dbReference>
<keyword evidence="3" id="KW-1185">Reference proteome</keyword>
<feature type="compositionally biased region" description="Low complexity" evidence="1">
    <location>
        <begin position="103"/>
        <end position="151"/>
    </location>
</feature>
<name>A0ABM7X3T3_9BACT</name>
<evidence type="ECO:0000313" key="3">
    <source>
        <dbReference type="Proteomes" id="UP001162891"/>
    </source>
</evidence>
<feature type="region of interest" description="Disordered" evidence="1">
    <location>
        <begin position="37"/>
        <end position="151"/>
    </location>
</feature>
<organism evidence="2 3">
    <name type="scientific">Anaeromyxobacter oryzae</name>
    <dbReference type="NCBI Taxonomy" id="2918170"/>
    <lineage>
        <taxon>Bacteria</taxon>
        <taxon>Pseudomonadati</taxon>
        <taxon>Myxococcota</taxon>
        <taxon>Myxococcia</taxon>
        <taxon>Myxococcales</taxon>
        <taxon>Cystobacterineae</taxon>
        <taxon>Anaeromyxobacteraceae</taxon>
        <taxon>Anaeromyxobacter</taxon>
    </lineage>
</organism>
<gene>
    <name evidence="2" type="ORF">AMOR_54580</name>
</gene>
<feature type="compositionally biased region" description="Low complexity" evidence="1">
    <location>
        <begin position="80"/>
        <end position="93"/>
    </location>
</feature>
<protein>
    <recommendedName>
        <fullName evidence="4">DUF5666 domain-containing protein</fullName>
    </recommendedName>
</protein>
<dbReference type="Proteomes" id="UP001162891">
    <property type="component" value="Chromosome"/>
</dbReference>